<feature type="compositionally biased region" description="Basic and acidic residues" evidence="1">
    <location>
        <begin position="10"/>
        <end position="26"/>
    </location>
</feature>
<dbReference type="Proteomes" id="UP000606786">
    <property type="component" value="Unassembled WGS sequence"/>
</dbReference>
<evidence type="ECO:0000313" key="2">
    <source>
        <dbReference type="EMBL" id="CAD6995434.1"/>
    </source>
</evidence>
<evidence type="ECO:0000256" key="1">
    <source>
        <dbReference type="SAM" id="MobiDB-lite"/>
    </source>
</evidence>
<accession>A0A811U928</accession>
<keyword evidence="3" id="KW-1185">Reference proteome</keyword>
<evidence type="ECO:0000313" key="3">
    <source>
        <dbReference type="Proteomes" id="UP000606786"/>
    </source>
</evidence>
<protein>
    <submittedName>
        <fullName evidence="2">(Mediterranean fruit fly) hypothetical protein</fullName>
    </submittedName>
</protein>
<gene>
    <name evidence="2" type="ORF">CCAP1982_LOCUS4151</name>
</gene>
<comment type="caution">
    <text evidence="2">The sequence shown here is derived from an EMBL/GenBank/DDBJ whole genome shotgun (WGS) entry which is preliminary data.</text>
</comment>
<feature type="region of interest" description="Disordered" evidence="1">
    <location>
        <begin position="1"/>
        <end position="138"/>
    </location>
</feature>
<proteinExistence type="predicted"/>
<organism evidence="2 3">
    <name type="scientific">Ceratitis capitata</name>
    <name type="common">Mediterranean fruit fly</name>
    <name type="synonym">Tephritis capitata</name>
    <dbReference type="NCBI Taxonomy" id="7213"/>
    <lineage>
        <taxon>Eukaryota</taxon>
        <taxon>Metazoa</taxon>
        <taxon>Ecdysozoa</taxon>
        <taxon>Arthropoda</taxon>
        <taxon>Hexapoda</taxon>
        <taxon>Insecta</taxon>
        <taxon>Pterygota</taxon>
        <taxon>Neoptera</taxon>
        <taxon>Endopterygota</taxon>
        <taxon>Diptera</taxon>
        <taxon>Brachycera</taxon>
        <taxon>Muscomorpha</taxon>
        <taxon>Tephritoidea</taxon>
        <taxon>Tephritidae</taxon>
        <taxon>Ceratitis</taxon>
        <taxon>Ceratitis</taxon>
    </lineage>
</organism>
<dbReference type="AlphaFoldDB" id="A0A811U928"/>
<feature type="compositionally biased region" description="Basic residues" evidence="1">
    <location>
        <begin position="69"/>
        <end position="79"/>
    </location>
</feature>
<feature type="non-terminal residue" evidence="2">
    <location>
        <position position="1"/>
    </location>
</feature>
<sequence>KAAEKTPTLKTKEKQAADEGENEKSRNAYFVVGSSNLKENGNTPSPTKQKTTAIKQQRNFNTEEERKAGSRWRRNKKASKVQTVINRCITVKRKSSPLKNTSNTKRANTSNASQEASNSLDRFAALSEEEPMGKTSTE</sequence>
<feature type="compositionally biased region" description="Polar residues" evidence="1">
    <location>
        <begin position="97"/>
        <end position="120"/>
    </location>
</feature>
<reference evidence="2" key="1">
    <citation type="submission" date="2020-11" db="EMBL/GenBank/DDBJ databases">
        <authorList>
            <person name="Whitehead M."/>
        </authorList>
    </citation>
    <scope>NUCLEOTIDE SEQUENCE</scope>
    <source>
        <strain evidence="2">EGII</strain>
    </source>
</reference>
<dbReference type="EMBL" id="CAJHJT010000001">
    <property type="protein sequence ID" value="CAD6995434.1"/>
    <property type="molecule type" value="Genomic_DNA"/>
</dbReference>
<feature type="non-terminal residue" evidence="2">
    <location>
        <position position="138"/>
    </location>
</feature>
<name>A0A811U928_CERCA</name>
<feature type="compositionally biased region" description="Polar residues" evidence="1">
    <location>
        <begin position="33"/>
        <end position="60"/>
    </location>
</feature>